<evidence type="ECO:0000313" key="8">
    <source>
        <dbReference type="EMBL" id="OTF85844.1"/>
    </source>
</evidence>
<dbReference type="Pfam" id="PF02544">
    <property type="entry name" value="Steroid_dh"/>
    <property type="match status" value="1"/>
</dbReference>
<comment type="pathway">
    <text evidence="2">Protein modification; protein glycosylation.</text>
</comment>
<dbReference type="AlphaFoldDB" id="A0A251RPV5"/>
<reference evidence="9" key="1">
    <citation type="journal article" date="2017" name="Nature">
        <title>The sunflower genome provides insights into oil metabolism, flowering and Asterid evolution.</title>
        <authorList>
            <person name="Badouin H."/>
            <person name="Gouzy J."/>
            <person name="Grassa C.J."/>
            <person name="Murat F."/>
            <person name="Staton S.E."/>
            <person name="Cottret L."/>
            <person name="Lelandais-Briere C."/>
            <person name="Owens G.L."/>
            <person name="Carrere S."/>
            <person name="Mayjonade B."/>
            <person name="Legrand L."/>
            <person name="Gill N."/>
            <person name="Kane N.C."/>
            <person name="Bowers J.E."/>
            <person name="Hubner S."/>
            <person name="Bellec A."/>
            <person name="Berard A."/>
            <person name="Berges H."/>
            <person name="Blanchet N."/>
            <person name="Boniface M.C."/>
            <person name="Brunel D."/>
            <person name="Catrice O."/>
            <person name="Chaidir N."/>
            <person name="Claudel C."/>
            <person name="Donnadieu C."/>
            <person name="Faraut T."/>
            <person name="Fievet G."/>
            <person name="Helmstetter N."/>
            <person name="King M."/>
            <person name="Knapp S.J."/>
            <person name="Lai Z."/>
            <person name="Le Paslier M.C."/>
            <person name="Lippi Y."/>
            <person name="Lorenzon L."/>
            <person name="Mandel J.R."/>
            <person name="Marage G."/>
            <person name="Marchand G."/>
            <person name="Marquand E."/>
            <person name="Bret-Mestries E."/>
            <person name="Morien E."/>
            <person name="Nambeesan S."/>
            <person name="Nguyen T."/>
            <person name="Pegot-Espagnet P."/>
            <person name="Pouilly N."/>
            <person name="Raftis F."/>
            <person name="Sallet E."/>
            <person name="Schiex T."/>
            <person name="Thomas J."/>
            <person name="Vandecasteele C."/>
            <person name="Vares D."/>
            <person name="Vear F."/>
            <person name="Vautrin S."/>
            <person name="Crespi M."/>
            <person name="Mangin B."/>
            <person name="Burke J.M."/>
            <person name="Salse J."/>
            <person name="Munos S."/>
            <person name="Vincourt P."/>
            <person name="Rieseberg L.H."/>
            <person name="Langlade N.B."/>
        </authorList>
    </citation>
    <scope>NUCLEOTIDE SEQUENCE [LARGE SCALE GENOMIC DNA]</scope>
    <source>
        <strain evidence="9">cv. SF193</strain>
    </source>
</reference>
<evidence type="ECO:0000256" key="2">
    <source>
        <dbReference type="ARBA" id="ARBA00004922"/>
    </source>
</evidence>
<name>A0A251RPV5_HELAN</name>
<sequence length="143" mass="16104">MEQVGLVTLLRAAWLLATLPIVAVWLQLPGFRWLHGAILGLAKRGKALKSNTGSLRNKPENLNEYAIPHGDWFEYVSSAHYTAEIVIYGGLLVASGGRDLSLWLLFAFVVANLGFVATLTHAWYLQKFDDYPRKRRAIFPFVF</sequence>
<feature type="domain" description="3-oxo-5-alpha-steroid 4-dehydrogenase C-terminal" evidence="7">
    <location>
        <begin position="34"/>
        <end position="143"/>
    </location>
</feature>
<comment type="subcellular location">
    <subcellularLocation>
        <location evidence="1">Endomembrane system</location>
        <topology evidence="1">Multi-pass membrane protein</topology>
    </subcellularLocation>
</comment>
<keyword evidence="3 6" id="KW-0812">Transmembrane</keyword>
<feature type="transmembrane region" description="Helical" evidence="6">
    <location>
        <begin position="102"/>
        <end position="125"/>
    </location>
</feature>
<dbReference type="PANTHER" id="PTHR14624">
    <property type="entry name" value="DFG10 PROTEIN"/>
    <property type="match status" value="1"/>
</dbReference>
<gene>
    <name evidence="8" type="ORF">HannXRQ_Chr17g0544321</name>
</gene>
<dbReference type="OMA" id="MEMACGV"/>
<dbReference type="GO" id="GO:0006488">
    <property type="term" value="P:dolichol-linked oligosaccharide biosynthetic process"/>
    <property type="evidence" value="ECO:0007669"/>
    <property type="project" value="InterPro"/>
</dbReference>
<evidence type="ECO:0000256" key="3">
    <source>
        <dbReference type="ARBA" id="ARBA00022692"/>
    </source>
</evidence>
<dbReference type="Proteomes" id="UP000215914">
    <property type="component" value="Chromosome 17"/>
</dbReference>
<evidence type="ECO:0000313" key="9">
    <source>
        <dbReference type="Proteomes" id="UP000215914"/>
    </source>
</evidence>
<dbReference type="GO" id="GO:0005783">
    <property type="term" value="C:endoplasmic reticulum"/>
    <property type="evidence" value="ECO:0000318"/>
    <property type="project" value="GO_Central"/>
</dbReference>
<dbReference type="EMBL" id="CM007906">
    <property type="protein sequence ID" value="OTF85844.1"/>
    <property type="molecule type" value="Genomic_DNA"/>
</dbReference>
<keyword evidence="9" id="KW-1185">Reference proteome</keyword>
<dbReference type="UniPathway" id="UPA00378"/>
<proteinExistence type="predicted"/>
<dbReference type="STRING" id="4232.A0A251RPV5"/>
<keyword evidence="4 6" id="KW-1133">Transmembrane helix</keyword>
<feature type="transmembrane region" description="Helical" evidence="6">
    <location>
        <begin position="12"/>
        <end position="28"/>
    </location>
</feature>
<dbReference type="PANTHER" id="PTHR14624:SF0">
    <property type="entry name" value="POLYPRENOL REDUCTASE"/>
    <property type="match status" value="1"/>
</dbReference>
<dbReference type="GO" id="GO:0102389">
    <property type="term" value="F:polyprenol reductase activity"/>
    <property type="evidence" value="ECO:0000318"/>
    <property type="project" value="GO_Central"/>
</dbReference>
<organism evidence="8 9">
    <name type="scientific">Helianthus annuus</name>
    <name type="common">Common sunflower</name>
    <dbReference type="NCBI Taxonomy" id="4232"/>
    <lineage>
        <taxon>Eukaryota</taxon>
        <taxon>Viridiplantae</taxon>
        <taxon>Streptophyta</taxon>
        <taxon>Embryophyta</taxon>
        <taxon>Tracheophyta</taxon>
        <taxon>Spermatophyta</taxon>
        <taxon>Magnoliopsida</taxon>
        <taxon>eudicotyledons</taxon>
        <taxon>Gunneridae</taxon>
        <taxon>Pentapetalae</taxon>
        <taxon>asterids</taxon>
        <taxon>campanulids</taxon>
        <taxon>Asterales</taxon>
        <taxon>Asteraceae</taxon>
        <taxon>Asteroideae</taxon>
        <taxon>Heliantheae alliance</taxon>
        <taxon>Heliantheae</taxon>
        <taxon>Helianthus</taxon>
    </lineage>
</organism>
<evidence type="ECO:0000256" key="6">
    <source>
        <dbReference type="SAM" id="Phobius"/>
    </source>
</evidence>
<dbReference type="GO" id="GO:0006629">
    <property type="term" value="P:lipid metabolic process"/>
    <property type="evidence" value="ECO:0007669"/>
    <property type="project" value="InterPro"/>
</dbReference>
<accession>A0A251RPV5</accession>
<evidence type="ECO:0000259" key="7">
    <source>
        <dbReference type="Pfam" id="PF02544"/>
    </source>
</evidence>
<dbReference type="InterPro" id="IPR001104">
    <property type="entry name" value="3-oxo-5_a-steroid_4-DH_C"/>
</dbReference>
<evidence type="ECO:0000256" key="4">
    <source>
        <dbReference type="ARBA" id="ARBA00022989"/>
    </source>
</evidence>
<dbReference type="PROSITE" id="PS50244">
    <property type="entry name" value="S5A_REDUCTASE"/>
    <property type="match status" value="1"/>
</dbReference>
<keyword evidence="5 6" id="KW-0472">Membrane</keyword>
<dbReference type="InterPro" id="IPR039698">
    <property type="entry name" value="Dfg10/SRD5A3"/>
</dbReference>
<protein>
    <submittedName>
        <fullName evidence="8">Putative 3-oxo-5-alpha-steroid 4-dehydrogenase</fullName>
    </submittedName>
</protein>
<dbReference type="InParanoid" id="A0A251RPV5"/>
<evidence type="ECO:0000256" key="1">
    <source>
        <dbReference type="ARBA" id="ARBA00004127"/>
    </source>
</evidence>
<evidence type="ECO:0000256" key="5">
    <source>
        <dbReference type="ARBA" id="ARBA00023136"/>
    </source>
</evidence>